<dbReference type="Proteomes" id="UP001164745">
    <property type="component" value="Chromosome"/>
</dbReference>
<keyword evidence="3" id="KW-1185">Reference proteome</keyword>
<proteinExistence type="predicted"/>
<sequence length="147" mass="17116">MRRSHDQLILFVPQRVEDNIFLVPKWVGIPQNYKNTLLTFGLRQLIKSLSYRFSKLNGLKLNNVNLKEKTLYIDLSSQILNLKGSSEIDTILSSICFTAKEIDKSIRYIKLSVDGKEEYLDQYHLKDKIDVSQFVLKSYKSKTVKGR</sequence>
<accession>A0ABY7BI03</accession>
<dbReference type="SMART" id="SM00909">
    <property type="entry name" value="Germane"/>
    <property type="match status" value="1"/>
</dbReference>
<gene>
    <name evidence="2" type="ORF">OTJ99_000753</name>
</gene>
<reference evidence="2" key="1">
    <citation type="submission" date="2022-12" db="EMBL/GenBank/DDBJ databases">
        <authorList>
            <person name="Bing R.G."/>
            <person name="Willard D.J."/>
            <person name="Manesh M.J.H."/>
            <person name="Laemthong T."/>
            <person name="Crosby J.R."/>
            <person name="Kelly R.M."/>
        </authorList>
    </citation>
    <scope>NUCLEOTIDE SEQUENCE</scope>
    <source>
        <strain evidence="2">DSM 8991</strain>
    </source>
</reference>
<dbReference type="RefSeq" id="WP_235374642.1">
    <property type="nucleotide sequence ID" value="NZ_CP113864.1"/>
</dbReference>
<organism evidence="2 3">
    <name type="scientific">Caldicellulosiruptor naganoensis</name>
    <dbReference type="NCBI Taxonomy" id="29324"/>
    <lineage>
        <taxon>Bacteria</taxon>
        <taxon>Bacillati</taxon>
        <taxon>Bacillota</taxon>
        <taxon>Bacillota incertae sedis</taxon>
        <taxon>Caldicellulosiruptorales</taxon>
        <taxon>Caldicellulosiruptoraceae</taxon>
        <taxon>Caldicellulosiruptor</taxon>
    </lineage>
</organism>
<dbReference type="Pfam" id="PF10646">
    <property type="entry name" value="Germane"/>
    <property type="match status" value="1"/>
</dbReference>
<protein>
    <submittedName>
        <fullName evidence="2">GerMN domain-containing protein</fullName>
    </submittedName>
</protein>
<evidence type="ECO:0000313" key="3">
    <source>
        <dbReference type="Proteomes" id="UP001164745"/>
    </source>
</evidence>
<dbReference type="InterPro" id="IPR019606">
    <property type="entry name" value="GerMN"/>
</dbReference>
<name>A0ABY7BI03_9FIRM</name>
<dbReference type="EMBL" id="CP113864">
    <property type="protein sequence ID" value="WAM32234.1"/>
    <property type="molecule type" value="Genomic_DNA"/>
</dbReference>
<evidence type="ECO:0000313" key="2">
    <source>
        <dbReference type="EMBL" id="WAM32234.1"/>
    </source>
</evidence>
<feature type="domain" description="GerMN" evidence="1">
    <location>
        <begin position="38"/>
        <end position="122"/>
    </location>
</feature>
<evidence type="ECO:0000259" key="1">
    <source>
        <dbReference type="SMART" id="SM00909"/>
    </source>
</evidence>